<dbReference type="AlphaFoldDB" id="E7QRZ6"/>
<reference evidence="2" key="3">
    <citation type="submission" date="2016-11" db="EMBL/GenBank/DDBJ databases">
        <authorList>
            <person name="Jaros S."/>
            <person name="Januszkiewicz K."/>
            <person name="Wedrychowicz H."/>
        </authorList>
    </citation>
    <scope>NUCLEOTIDE SEQUENCE [LARGE SCALE GENOMIC DNA]</scope>
    <source>
        <strain evidence="2">DX253</strain>
    </source>
</reference>
<dbReference type="SUPFAM" id="SSF158997">
    <property type="entry name" value="Trm112p-like"/>
    <property type="match status" value="1"/>
</dbReference>
<dbReference type="STRING" id="797209.GCA_000376445_00248"/>
<proteinExistence type="predicted"/>
<dbReference type="PANTHER" id="PTHR33505">
    <property type="entry name" value="ZGC:162634"/>
    <property type="match status" value="1"/>
</dbReference>
<dbReference type="Proteomes" id="UP000184203">
    <property type="component" value="Unassembled WGS sequence"/>
</dbReference>
<dbReference type="PATRIC" id="fig|797209.4.peg.1563"/>
<keyword evidence="4" id="KW-1185">Reference proteome</keyword>
<dbReference type="InterPro" id="IPR005651">
    <property type="entry name" value="Trm112-like"/>
</dbReference>
<dbReference type="Proteomes" id="UP000003751">
    <property type="component" value="Unassembled WGS sequence"/>
</dbReference>
<sequence length="100" mass="11342">MTIVYQYCRRSSNECGTASRYHRTAQPVTLFASPFVDSGMKKSLMDIICCPLDKQELELDARQEEDEEVIFGTLTCTECGEEYPIEDGIPNLLPPDMREA</sequence>
<name>E7QRZ6_HALPU</name>
<evidence type="ECO:0000313" key="1">
    <source>
        <dbReference type="EMBL" id="EFW92765.1"/>
    </source>
</evidence>
<dbReference type="eggNOG" id="arCOG04124">
    <property type="taxonomic scope" value="Archaea"/>
</dbReference>
<gene>
    <name evidence="2" type="ORF">SAMN05444342_0692</name>
    <name evidence="1" type="ORF">ZOD2009_07844</name>
</gene>
<organism evidence="1 3">
    <name type="scientific">Haladaptatus paucihalophilus DX253</name>
    <dbReference type="NCBI Taxonomy" id="797209"/>
    <lineage>
        <taxon>Archaea</taxon>
        <taxon>Methanobacteriati</taxon>
        <taxon>Methanobacteriota</taxon>
        <taxon>Stenosarchaea group</taxon>
        <taxon>Halobacteria</taxon>
        <taxon>Halobacteriales</taxon>
        <taxon>Haladaptataceae</taxon>
        <taxon>Haladaptatus</taxon>
    </lineage>
</organism>
<dbReference type="Gene3D" id="2.20.25.10">
    <property type="match status" value="1"/>
</dbReference>
<evidence type="ECO:0000313" key="4">
    <source>
        <dbReference type="Proteomes" id="UP000184203"/>
    </source>
</evidence>
<dbReference type="PANTHER" id="PTHR33505:SF4">
    <property type="entry name" value="PROTEIN PREY, MITOCHONDRIAL"/>
    <property type="match status" value="1"/>
</dbReference>
<reference evidence="4" key="2">
    <citation type="submission" date="2016-11" db="EMBL/GenBank/DDBJ databases">
        <authorList>
            <person name="Varghese N."/>
            <person name="Submissions S."/>
        </authorList>
    </citation>
    <scope>NUCLEOTIDE SEQUENCE [LARGE SCALE GENOMIC DNA]</scope>
    <source>
        <strain evidence="4">DX253</strain>
    </source>
</reference>
<protein>
    <submittedName>
        <fullName evidence="2">Uncharacterized conserved protein YbaR, Trm112 family</fullName>
    </submittedName>
</protein>
<evidence type="ECO:0000313" key="3">
    <source>
        <dbReference type="Proteomes" id="UP000003751"/>
    </source>
</evidence>
<accession>E7QRZ6</accession>
<reference evidence="1 3" key="1">
    <citation type="journal article" date="2014" name="ISME J.">
        <title>Trehalose/2-sulfotrehalose biosynthesis and glycine-betaine uptake are widely spread mechanisms for osmoadaptation in the Halobacteriales.</title>
        <authorList>
            <person name="Youssef N.H."/>
            <person name="Savage-Ashlock K.N."/>
            <person name="McCully A.L."/>
            <person name="Luedtke B."/>
            <person name="Shaw E.I."/>
            <person name="Hoff W.D."/>
            <person name="Elshahed M.S."/>
        </authorList>
    </citation>
    <scope>NUCLEOTIDE SEQUENCE [LARGE SCALE GENOMIC DNA]</scope>
    <source>
        <strain evidence="1 3">DX253</strain>
    </source>
</reference>
<evidence type="ECO:0000313" key="2">
    <source>
        <dbReference type="EMBL" id="SHK13229.1"/>
    </source>
</evidence>
<dbReference type="EMBL" id="AEMG01000006">
    <property type="protein sequence ID" value="EFW92765.1"/>
    <property type="molecule type" value="Genomic_DNA"/>
</dbReference>
<dbReference type="EMBL" id="FRAN01000001">
    <property type="protein sequence ID" value="SHK13229.1"/>
    <property type="molecule type" value="Genomic_DNA"/>
</dbReference>
<dbReference type="NCBIfam" id="NF038101">
    <property type="entry name" value="Trm112_arch"/>
    <property type="match status" value="1"/>
</dbReference>
<dbReference type="Pfam" id="PF03966">
    <property type="entry name" value="Trm112p"/>
    <property type="match status" value="1"/>
</dbReference>